<reference evidence="2 3" key="1">
    <citation type="submission" date="2016-03" db="EMBL/GenBank/DDBJ databases">
        <authorList>
            <person name="Ploux O."/>
        </authorList>
    </citation>
    <scope>NUCLEOTIDE SEQUENCE [LARGE SCALE GENOMIC DNA]</scope>
    <source>
        <strain evidence="2 3">URUG2</strain>
    </source>
</reference>
<evidence type="ECO:0000313" key="2">
    <source>
        <dbReference type="EMBL" id="CZT24674.1"/>
    </source>
</evidence>
<sequence length="524" mass="57054">MIPKQNNKVPPEIVQQLIKDALQDPQLPRQNPTEAFWQLPAAEHAKAQSAKLSSVTTYAIIGSGITGCSVAKNLLDNLPADSNSTVTVFEARSLTSGATGRNGGHILSPVPEEFGAMSKGFGATEAAKIGRFANRTLESMHGLAATEGLTEAAQVRHVRTITGFRDEKLLDEAKKSFLKYEECVQEAQGDGQVLTSEEATQEYNLKDTVGAISCSAGAFWPYRLVTGIFARMLSQYDGRFFLETETPVTAVAYQPEEDRDHPYSIDTARGTVHATKVIYCSNGWTGHLIPNLRGKIFPLRGTMSVQKAGSELPSQGDQRSWSMIDKPQYNNQDSTFSYGLYYITQDPMTGDVFIGGEKQRIGEVLSSDDTTTSSVSQKTLENILPTIFAKGWRDGEVPEVKKLWSGVMGFTPDHLPWVGQIPKDVTGRAGDGEFIAAGFNGYGMPLCWGCGEAVAKMILGKEAEVSEWLPASFLVSSKRLNSVFTTPEAAVAGLLGQLPDWLTTAKLVGRHAVNLVRGALFRWM</sequence>
<evidence type="ECO:0000259" key="1">
    <source>
        <dbReference type="Pfam" id="PF01266"/>
    </source>
</evidence>
<dbReference type="GO" id="GO:0005737">
    <property type="term" value="C:cytoplasm"/>
    <property type="evidence" value="ECO:0007669"/>
    <property type="project" value="TreeGrafter"/>
</dbReference>
<evidence type="ECO:0000313" key="3">
    <source>
        <dbReference type="Proteomes" id="UP000225277"/>
    </source>
</evidence>
<dbReference type="SUPFAM" id="SSF51905">
    <property type="entry name" value="FAD/NAD(P)-binding domain"/>
    <property type="match status" value="1"/>
</dbReference>
<feature type="domain" description="FAD dependent oxidoreductase" evidence="1">
    <location>
        <begin position="58"/>
        <end position="457"/>
    </location>
</feature>
<dbReference type="Proteomes" id="UP000225277">
    <property type="component" value="Unassembled WGS sequence"/>
</dbReference>
<dbReference type="PANTHER" id="PTHR13847">
    <property type="entry name" value="SARCOSINE DEHYDROGENASE-RELATED"/>
    <property type="match status" value="1"/>
</dbReference>
<dbReference type="OrthoDB" id="429143at2759"/>
<dbReference type="Gene3D" id="3.50.50.60">
    <property type="entry name" value="FAD/NAD(P)-binding domain"/>
    <property type="match status" value="1"/>
</dbReference>
<organism evidence="2 3">
    <name type="scientific">Ramularia collo-cygni</name>
    <dbReference type="NCBI Taxonomy" id="112498"/>
    <lineage>
        <taxon>Eukaryota</taxon>
        <taxon>Fungi</taxon>
        <taxon>Dikarya</taxon>
        <taxon>Ascomycota</taxon>
        <taxon>Pezizomycotina</taxon>
        <taxon>Dothideomycetes</taxon>
        <taxon>Dothideomycetidae</taxon>
        <taxon>Mycosphaerellales</taxon>
        <taxon>Mycosphaerellaceae</taxon>
        <taxon>Ramularia</taxon>
    </lineage>
</organism>
<dbReference type="InterPro" id="IPR036188">
    <property type="entry name" value="FAD/NAD-bd_sf"/>
</dbReference>
<dbReference type="Pfam" id="PF01266">
    <property type="entry name" value="DAO"/>
    <property type="match status" value="1"/>
</dbReference>
<dbReference type="GeneID" id="35605444"/>
<protein>
    <recommendedName>
        <fullName evidence="1">FAD dependent oxidoreductase domain-containing protein</fullName>
    </recommendedName>
</protein>
<dbReference type="PANTHER" id="PTHR13847:SF213">
    <property type="entry name" value="DEPENDENT OXIDOREDUCTASE, PUTATIVE-RELATED"/>
    <property type="match status" value="1"/>
</dbReference>
<accession>A0A2D3VNW7</accession>
<dbReference type="AlphaFoldDB" id="A0A2D3VNW7"/>
<keyword evidence="3" id="KW-1185">Reference proteome</keyword>
<dbReference type="RefSeq" id="XP_023631398.1">
    <property type="nucleotide sequence ID" value="XM_023775630.1"/>
</dbReference>
<dbReference type="EMBL" id="FJUY01000022">
    <property type="protein sequence ID" value="CZT24674.1"/>
    <property type="molecule type" value="Genomic_DNA"/>
</dbReference>
<name>A0A2D3VNW7_9PEZI</name>
<dbReference type="InterPro" id="IPR006076">
    <property type="entry name" value="FAD-dep_OxRdtase"/>
</dbReference>
<proteinExistence type="predicted"/>
<dbReference type="Gene3D" id="3.30.9.10">
    <property type="entry name" value="D-Amino Acid Oxidase, subunit A, domain 2"/>
    <property type="match status" value="1"/>
</dbReference>
<gene>
    <name evidence="2" type="ORF">RCC_10401</name>
</gene>
<dbReference type="STRING" id="112498.A0A2D3VNW7"/>